<dbReference type="SUPFAM" id="SSF55729">
    <property type="entry name" value="Acyl-CoA N-acyltransferases (Nat)"/>
    <property type="match status" value="1"/>
</dbReference>
<dbReference type="InterPro" id="IPR016181">
    <property type="entry name" value="Acyl_CoA_acyltransferase"/>
</dbReference>
<accession>A0ABU0E067</accession>
<proteinExistence type="predicted"/>
<dbReference type="Pfam" id="PF00583">
    <property type="entry name" value="Acetyltransf_1"/>
    <property type="match status" value="1"/>
</dbReference>
<dbReference type="Gene3D" id="3.40.630.30">
    <property type="match status" value="1"/>
</dbReference>
<dbReference type="RefSeq" id="WP_307406060.1">
    <property type="nucleotide sequence ID" value="NZ_JAUSUR010000001.1"/>
</dbReference>
<feature type="domain" description="N-acetyltransferase" evidence="1">
    <location>
        <begin position="18"/>
        <end position="164"/>
    </location>
</feature>
<protein>
    <submittedName>
        <fullName evidence="2">GNAT superfamily N-acetyltransferase</fullName>
    </submittedName>
</protein>
<keyword evidence="3" id="KW-1185">Reference proteome</keyword>
<evidence type="ECO:0000259" key="1">
    <source>
        <dbReference type="PROSITE" id="PS51186"/>
    </source>
</evidence>
<dbReference type="PROSITE" id="PS51186">
    <property type="entry name" value="GNAT"/>
    <property type="match status" value="1"/>
</dbReference>
<reference evidence="2 3" key="1">
    <citation type="submission" date="2023-07" db="EMBL/GenBank/DDBJ databases">
        <title>Genomic Encyclopedia of Type Strains, Phase IV (KMG-IV): sequencing the most valuable type-strain genomes for metagenomic binning, comparative biology and taxonomic classification.</title>
        <authorList>
            <person name="Goeker M."/>
        </authorList>
    </citation>
    <scope>NUCLEOTIDE SEQUENCE [LARGE SCALE GENOMIC DNA]</scope>
    <source>
        <strain evidence="2 3">DSM 16784</strain>
    </source>
</reference>
<dbReference type="CDD" id="cd04301">
    <property type="entry name" value="NAT_SF"/>
    <property type="match status" value="1"/>
</dbReference>
<comment type="caution">
    <text evidence="2">The sequence shown here is derived from an EMBL/GenBank/DDBJ whole genome shotgun (WGS) entry which is preliminary data.</text>
</comment>
<sequence length="164" mass="19031">MYSLQQATENDIDKIEAVLIKKVEELQLMGITDQWSKQSVSWDTLKTKSQPDNYYFVYHNEDIAGLFCVVDEDKLYWPDDAPKTALYIHKISVLHPYRGKGVSKYILDAFKQMGRDIGVKSVKLDVRAHSHKLCSLYERNGFELLSIEDLKDGDQCALYEYKLK</sequence>
<name>A0ABU0E067_9FIRM</name>
<organism evidence="2 3">
    <name type="scientific">Breznakia pachnodae</name>
    <dbReference type="NCBI Taxonomy" id="265178"/>
    <lineage>
        <taxon>Bacteria</taxon>
        <taxon>Bacillati</taxon>
        <taxon>Bacillota</taxon>
        <taxon>Erysipelotrichia</taxon>
        <taxon>Erysipelotrichales</taxon>
        <taxon>Erysipelotrichaceae</taxon>
        <taxon>Breznakia</taxon>
    </lineage>
</organism>
<dbReference type="InterPro" id="IPR000182">
    <property type="entry name" value="GNAT_dom"/>
</dbReference>
<dbReference type="EMBL" id="JAUSUR010000001">
    <property type="protein sequence ID" value="MDQ0360287.1"/>
    <property type="molecule type" value="Genomic_DNA"/>
</dbReference>
<evidence type="ECO:0000313" key="3">
    <source>
        <dbReference type="Proteomes" id="UP001230220"/>
    </source>
</evidence>
<evidence type="ECO:0000313" key="2">
    <source>
        <dbReference type="EMBL" id="MDQ0360287.1"/>
    </source>
</evidence>
<gene>
    <name evidence="2" type="ORF">J2S15_001018</name>
</gene>
<dbReference type="Proteomes" id="UP001230220">
    <property type="component" value="Unassembled WGS sequence"/>
</dbReference>